<evidence type="ECO:0000313" key="6">
    <source>
        <dbReference type="EMBL" id="GAA3664709.1"/>
    </source>
</evidence>
<dbReference type="Pfam" id="PF13579">
    <property type="entry name" value="Glyco_trans_4_4"/>
    <property type="match status" value="1"/>
</dbReference>
<sequence length="647" mass="70063">MRVLRVAHHAVVDAWRERERALRARGHDVRLLSARRWNEGGRDLSLHPGPDGFVEGVRTVGRHPNAFLYDPRPLWRALGEPVDVIDLHEEPVSLATAEILLLRWLRRNRAPYVLYSAQNIDKRYPFPFRWLERRALRGAAGVSVCNREAGEILARKGLRTAAPVIPLGVDLEAFRPDTRVSPRRRPLIGYVGRLEAHKGVATLLRAAALRPAWHVEITGDGPARSELVALAESLGIAGRVTFLGYADGEALAGRYRRLDALAVPSVPTPGWLEQFCRVAVEAMASGVPVVASRTGAIPDVVAEAGSLVPPGDPAALAAALDEVLAPESWEQRRASGIAHAQEFTWERVAARQELLYELAAPPRAARPPQVVVVAYGDPALLDGALAGLGGGFPLTIVDNSSSEETRAIADRHGARYLDPGRNLGFGAGVNVALRDLAQRGDAGDDVLLLNPDARIDAGGVHRLQRALHDDARLAAVGAEQIDPATGSPVRVWWPFPHPARAWVEAVGLGRLTHAKGFAIGSILLLRATAIADVGMFDERFFLYAEEVDWQRRARDRAWRIDVAAVRSTHIGAATSSDGARRELLFHAAAETYVRKHFGAAGWQAYRLALLAGSAVRGAVLPGGRGASARRRRDLYARGPVAALAEAA</sequence>
<dbReference type="PANTHER" id="PTHR45947">
    <property type="entry name" value="SULFOQUINOVOSYL TRANSFERASE SQD2"/>
    <property type="match status" value="1"/>
</dbReference>
<evidence type="ECO:0000256" key="1">
    <source>
        <dbReference type="ARBA" id="ARBA00021292"/>
    </source>
</evidence>
<dbReference type="Proteomes" id="UP001410795">
    <property type="component" value="Unassembled WGS sequence"/>
</dbReference>
<dbReference type="SUPFAM" id="SSF53448">
    <property type="entry name" value="Nucleotide-diphospho-sugar transferases"/>
    <property type="match status" value="1"/>
</dbReference>
<protein>
    <recommendedName>
        <fullName evidence="1">D-inositol 3-phosphate glycosyltransferase</fullName>
    </recommendedName>
</protein>
<organism evidence="6 7">
    <name type="scientific">Microbacterium marinilacus</name>
    <dbReference type="NCBI Taxonomy" id="415209"/>
    <lineage>
        <taxon>Bacteria</taxon>
        <taxon>Bacillati</taxon>
        <taxon>Actinomycetota</taxon>
        <taxon>Actinomycetes</taxon>
        <taxon>Micrococcales</taxon>
        <taxon>Microbacteriaceae</taxon>
        <taxon>Microbacterium</taxon>
    </lineage>
</organism>
<dbReference type="EMBL" id="BAAAYV010000017">
    <property type="protein sequence ID" value="GAA3664709.1"/>
    <property type="molecule type" value="Genomic_DNA"/>
</dbReference>
<dbReference type="InterPro" id="IPR028098">
    <property type="entry name" value="Glyco_trans_4-like_N"/>
</dbReference>
<dbReference type="InterPro" id="IPR001296">
    <property type="entry name" value="Glyco_trans_1"/>
</dbReference>
<keyword evidence="2" id="KW-0328">Glycosyltransferase</keyword>
<dbReference type="SUPFAM" id="SSF53756">
    <property type="entry name" value="UDP-Glycosyltransferase/glycogen phosphorylase"/>
    <property type="match status" value="1"/>
</dbReference>
<dbReference type="Gene3D" id="3.40.50.2000">
    <property type="entry name" value="Glycogen Phosphorylase B"/>
    <property type="match status" value="2"/>
</dbReference>
<reference evidence="7" key="1">
    <citation type="journal article" date="2019" name="Int. J. Syst. Evol. Microbiol.">
        <title>The Global Catalogue of Microorganisms (GCM) 10K type strain sequencing project: providing services to taxonomists for standard genome sequencing and annotation.</title>
        <authorList>
            <consortium name="The Broad Institute Genomics Platform"/>
            <consortium name="The Broad Institute Genome Sequencing Center for Infectious Disease"/>
            <person name="Wu L."/>
            <person name="Ma J."/>
        </authorList>
    </citation>
    <scope>NUCLEOTIDE SEQUENCE [LARGE SCALE GENOMIC DNA]</scope>
    <source>
        <strain evidence="7">JCM 16546</strain>
    </source>
</reference>
<evidence type="ECO:0000256" key="3">
    <source>
        <dbReference type="ARBA" id="ARBA00022679"/>
    </source>
</evidence>
<keyword evidence="3" id="KW-0808">Transferase</keyword>
<evidence type="ECO:0000313" key="7">
    <source>
        <dbReference type="Proteomes" id="UP001410795"/>
    </source>
</evidence>
<dbReference type="PANTHER" id="PTHR45947:SF3">
    <property type="entry name" value="SULFOQUINOVOSYL TRANSFERASE SQD2"/>
    <property type="match status" value="1"/>
</dbReference>
<keyword evidence="7" id="KW-1185">Reference proteome</keyword>
<feature type="domain" description="Glycosyltransferase subfamily 4-like N-terminal" evidence="5">
    <location>
        <begin position="20"/>
        <end position="168"/>
    </location>
</feature>
<accession>A0ABP7BNZ4</accession>
<evidence type="ECO:0000256" key="2">
    <source>
        <dbReference type="ARBA" id="ARBA00022676"/>
    </source>
</evidence>
<name>A0ABP7BNZ4_9MICO</name>
<proteinExistence type="predicted"/>
<dbReference type="InterPro" id="IPR050194">
    <property type="entry name" value="Glycosyltransferase_grp1"/>
</dbReference>
<evidence type="ECO:0000259" key="5">
    <source>
        <dbReference type="Pfam" id="PF13579"/>
    </source>
</evidence>
<dbReference type="Pfam" id="PF00534">
    <property type="entry name" value="Glycos_transf_1"/>
    <property type="match status" value="1"/>
</dbReference>
<dbReference type="RefSeq" id="WP_221860085.1">
    <property type="nucleotide sequence ID" value="NZ_BAAAYV010000017.1"/>
</dbReference>
<evidence type="ECO:0000259" key="4">
    <source>
        <dbReference type="Pfam" id="PF00534"/>
    </source>
</evidence>
<dbReference type="InterPro" id="IPR029044">
    <property type="entry name" value="Nucleotide-diphossugar_trans"/>
</dbReference>
<gene>
    <name evidence="6" type="ORF">GCM10022202_28470</name>
</gene>
<dbReference type="Gene3D" id="3.90.550.10">
    <property type="entry name" value="Spore Coat Polysaccharide Biosynthesis Protein SpsA, Chain A"/>
    <property type="match status" value="1"/>
</dbReference>
<comment type="caution">
    <text evidence="6">The sequence shown here is derived from an EMBL/GenBank/DDBJ whole genome shotgun (WGS) entry which is preliminary data.</text>
</comment>
<feature type="domain" description="Glycosyl transferase family 1" evidence="4">
    <location>
        <begin position="182"/>
        <end position="332"/>
    </location>
</feature>